<reference evidence="4" key="2">
    <citation type="submission" date="2016-04" db="EMBL/GenBank/DDBJ databases">
        <title>Complete Genome and Plasmid Sequences for Rhodococcus fascians D188 and Draft Sequences for Rhodococcus spp. Isolates PBTS 1 and PBTS 2.</title>
        <authorList>
            <person name="Stamer R."/>
            <person name="Vereecke D."/>
            <person name="Zhang Y."/>
            <person name="Schilkey F."/>
            <person name="Devitt N."/>
            <person name="Randall J."/>
        </authorList>
    </citation>
    <scope>NUCLEOTIDE SEQUENCE [LARGE SCALE GENOMIC DNA]</scope>
    <source>
        <strain evidence="4">PBTS2</strain>
    </source>
</reference>
<reference evidence="3 4" key="1">
    <citation type="journal article" date="2016" name="Genome Announc.">
        <title>Complete Genome and Plasmid Sequences for Rhodococcus fascians D188 and Draft Sequences for Rhodococcus Isolates PBTS 1 and PBTS 2.</title>
        <authorList>
            <person name="Stamler R.A."/>
            <person name="Vereecke D."/>
            <person name="Zhang Y."/>
            <person name="Schilkey F."/>
            <person name="Devitt N."/>
            <person name="Randall J.J."/>
        </authorList>
    </citation>
    <scope>NUCLEOTIDE SEQUENCE [LARGE SCALE GENOMIC DNA]</scope>
    <source>
        <strain evidence="3 4">PBTS2</strain>
    </source>
</reference>
<sequence length="429" mass="47340">MNASSDDACVTAIGPAQTPGRAAPGLARYPDVPNSTPITFTDEEYSDRLAAVRQRMASQNLTALIVTDPANLYYLLGYNALSFYTPQMLYVPLDGELYFFAREMDANGAFRTSWLPQDHTFGYPETFVQRRDTHPFVWVAAKLRELGLVNNFEHGQVGLEMDSYYFSPKAFEALVKSLPEYRFTDSYELVNWIRVVKSPAEIALMRGAATVCEAAMSAAHHAISVGERQCDAAAAIMSAQVRGTADFGGDHPAIVPMLPTGAGADTPHLTWSDQRFVRGETTVVELAGVFRRYHIPMARTIVLGKPSPRLKYLAESTGEALNEVLATVRPGVTATELAQVWNTSLAKHGLHKPSRIGYSIGVAYAPDWGERTVSLRTDDETVLAENMTFHIIGGMWMDDYGYEVSEAVRVTDTGVETFTAYPRELLTKE</sequence>
<dbReference type="PATRIC" id="fig|1653479.3.peg.4544"/>
<name>A0A143QT92_RHOFA</name>
<dbReference type="SUPFAM" id="SSF55920">
    <property type="entry name" value="Creatinase/aminopeptidase"/>
    <property type="match status" value="1"/>
</dbReference>
<dbReference type="Gene3D" id="3.90.230.10">
    <property type="entry name" value="Creatinase/methionine aminopeptidase superfamily"/>
    <property type="match status" value="1"/>
</dbReference>
<evidence type="ECO:0000259" key="2">
    <source>
        <dbReference type="Pfam" id="PF01321"/>
    </source>
</evidence>
<dbReference type="GO" id="GO:0016787">
    <property type="term" value="F:hydrolase activity"/>
    <property type="evidence" value="ECO:0007669"/>
    <property type="project" value="UniProtKB-KW"/>
</dbReference>
<accession>A0A143QT92</accession>
<evidence type="ECO:0000313" key="4">
    <source>
        <dbReference type="Proteomes" id="UP000076038"/>
    </source>
</evidence>
<keyword evidence="4" id="KW-1185">Reference proteome</keyword>
<dbReference type="Pfam" id="PF00557">
    <property type="entry name" value="Peptidase_M24"/>
    <property type="match status" value="1"/>
</dbReference>
<feature type="domain" description="Peptidase M24" evidence="1">
    <location>
        <begin position="204"/>
        <end position="412"/>
    </location>
</feature>
<keyword evidence="3" id="KW-0378">Hydrolase</keyword>
<dbReference type="AlphaFoldDB" id="A0A143QT92"/>
<dbReference type="InterPro" id="IPR050659">
    <property type="entry name" value="Peptidase_M24B"/>
</dbReference>
<gene>
    <name evidence="3" type="primary">doeA</name>
    <name evidence="3" type="ORF">A3Q41_04489</name>
</gene>
<evidence type="ECO:0000313" key="3">
    <source>
        <dbReference type="EMBL" id="AMY25762.1"/>
    </source>
</evidence>
<organism evidence="3 4">
    <name type="scientific">Rhodococcoides fascians</name>
    <name type="common">Rhodococcus fascians</name>
    <dbReference type="NCBI Taxonomy" id="1828"/>
    <lineage>
        <taxon>Bacteria</taxon>
        <taxon>Bacillati</taxon>
        <taxon>Actinomycetota</taxon>
        <taxon>Actinomycetes</taxon>
        <taxon>Mycobacteriales</taxon>
        <taxon>Nocardiaceae</taxon>
        <taxon>Rhodococcoides</taxon>
    </lineage>
</organism>
<dbReference type="InterPro" id="IPR000994">
    <property type="entry name" value="Pept_M24"/>
</dbReference>
<dbReference type="InterPro" id="IPR036005">
    <property type="entry name" value="Creatinase/aminopeptidase-like"/>
</dbReference>
<dbReference type="EMBL" id="CP015220">
    <property type="protein sequence ID" value="AMY25762.1"/>
    <property type="molecule type" value="Genomic_DNA"/>
</dbReference>
<dbReference type="Gene3D" id="3.40.350.10">
    <property type="entry name" value="Creatinase/prolidase N-terminal domain"/>
    <property type="match status" value="1"/>
</dbReference>
<dbReference type="Pfam" id="PF01321">
    <property type="entry name" value="Creatinase_N"/>
    <property type="match status" value="1"/>
</dbReference>
<evidence type="ECO:0000259" key="1">
    <source>
        <dbReference type="Pfam" id="PF00557"/>
    </source>
</evidence>
<dbReference type="EC" id="3.5.2.-" evidence="3"/>
<dbReference type="SUPFAM" id="SSF53092">
    <property type="entry name" value="Creatinase/prolidase N-terminal domain"/>
    <property type="match status" value="1"/>
</dbReference>
<dbReference type="PANTHER" id="PTHR46112:SF2">
    <property type="entry name" value="XAA-PRO AMINOPEPTIDASE P-RELATED"/>
    <property type="match status" value="1"/>
</dbReference>
<feature type="domain" description="Creatinase N-terminal" evidence="2">
    <location>
        <begin position="48"/>
        <end position="196"/>
    </location>
</feature>
<dbReference type="CDD" id="cd01066">
    <property type="entry name" value="APP_MetAP"/>
    <property type="match status" value="1"/>
</dbReference>
<dbReference type="KEGG" id="rhs:A3Q41_04489"/>
<dbReference type="InterPro" id="IPR000587">
    <property type="entry name" value="Creatinase_N"/>
</dbReference>
<dbReference type="Proteomes" id="UP000076038">
    <property type="component" value="Chromosome"/>
</dbReference>
<protein>
    <submittedName>
        <fullName evidence="3">Ectoine hydrolase</fullName>
        <ecNumber evidence="3">3.5.2.-</ecNumber>
    </submittedName>
</protein>
<dbReference type="PANTHER" id="PTHR46112">
    <property type="entry name" value="AMINOPEPTIDASE"/>
    <property type="match status" value="1"/>
</dbReference>
<dbReference type="InterPro" id="IPR029149">
    <property type="entry name" value="Creatin/AminoP/Spt16_N"/>
</dbReference>
<proteinExistence type="predicted"/>